<dbReference type="RefSeq" id="WP_185136426.1">
    <property type="nucleotide sequence ID" value="NZ_BORM01000009.1"/>
</dbReference>
<organism evidence="4 5">
    <name type="scientific">Cohnella xylanilytica</name>
    <dbReference type="NCBI Taxonomy" id="557555"/>
    <lineage>
        <taxon>Bacteria</taxon>
        <taxon>Bacillati</taxon>
        <taxon>Bacillota</taxon>
        <taxon>Bacilli</taxon>
        <taxon>Bacillales</taxon>
        <taxon>Paenibacillaceae</taxon>
        <taxon>Cohnella</taxon>
    </lineage>
</organism>
<sequence>MSTPLPQRHAPAGSPEPIARRRSKPSVLPFVVLWIVLIGAGIAGSVLYVDHLRQRLSEDLSRQTATRIEAMQADYTNQLEELKKNYEEEMAKMQSKVEALNELLTFNKDNMNDKTDNSNKLYTQISELKKQLDQLKKNLDVLK</sequence>
<dbReference type="Proteomes" id="UP000553776">
    <property type="component" value="Unassembled WGS sequence"/>
</dbReference>
<feature type="transmembrane region" description="Helical" evidence="3">
    <location>
        <begin position="27"/>
        <end position="49"/>
    </location>
</feature>
<keyword evidence="3" id="KW-0472">Membrane</keyword>
<evidence type="ECO:0000256" key="2">
    <source>
        <dbReference type="SAM" id="MobiDB-lite"/>
    </source>
</evidence>
<comment type="caution">
    <text evidence="4">The sequence shown here is derived from an EMBL/GenBank/DDBJ whole genome shotgun (WGS) entry which is preliminary data.</text>
</comment>
<evidence type="ECO:0000313" key="5">
    <source>
        <dbReference type="Proteomes" id="UP000553776"/>
    </source>
</evidence>
<feature type="region of interest" description="Disordered" evidence="2">
    <location>
        <begin position="1"/>
        <end position="21"/>
    </location>
</feature>
<protein>
    <submittedName>
        <fullName evidence="4">Uncharacterized protein</fullName>
    </submittedName>
</protein>
<dbReference type="EMBL" id="JACJVR010000052">
    <property type="protein sequence ID" value="MBB6692443.1"/>
    <property type="molecule type" value="Genomic_DNA"/>
</dbReference>
<proteinExistence type="predicted"/>
<evidence type="ECO:0000256" key="3">
    <source>
        <dbReference type="SAM" id="Phobius"/>
    </source>
</evidence>
<feature type="coiled-coil region" evidence="1">
    <location>
        <begin position="65"/>
        <end position="138"/>
    </location>
</feature>
<reference evidence="4 5" key="1">
    <citation type="submission" date="2020-08" db="EMBL/GenBank/DDBJ databases">
        <title>Cohnella phylogeny.</title>
        <authorList>
            <person name="Dunlap C."/>
        </authorList>
    </citation>
    <scope>NUCLEOTIDE SEQUENCE [LARGE SCALE GENOMIC DNA]</scope>
    <source>
        <strain evidence="4 5">DSM 25239</strain>
    </source>
</reference>
<keyword evidence="1" id="KW-0175">Coiled coil</keyword>
<keyword evidence="5" id="KW-1185">Reference proteome</keyword>
<evidence type="ECO:0000256" key="1">
    <source>
        <dbReference type="SAM" id="Coils"/>
    </source>
</evidence>
<keyword evidence="3" id="KW-0812">Transmembrane</keyword>
<dbReference type="AlphaFoldDB" id="A0A841U269"/>
<accession>A0A841U269</accession>
<gene>
    <name evidence="4" type="ORF">H7B90_13615</name>
</gene>
<evidence type="ECO:0000313" key="4">
    <source>
        <dbReference type="EMBL" id="MBB6692443.1"/>
    </source>
</evidence>
<keyword evidence="3" id="KW-1133">Transmembrane helix</keyword>
<name>A0A841U269_9BACL</name>